<proteinExistence type="predicted"/>
<name>X1JZH9_9ZZZZ</name>
<evidence type="ECO:0000256" key="1">
    <source>
        <dbReference type="SAM" id="MobiDB-lite"/>
    </source>
</evidence>
<feature type="non-terminal residue" evidence="3">
    <location>
        <position position="1"/>
    </location>
</feature>
<evidence type="ECO:0000313" key="3">
    <source>
        <dbReference type="EMBL" id="GAH86835.1"/>
    </source>
</evidence>
<gene>
    <name evidence="3" type="ORF">S03H2_65448</name>
</gene>
<organism evidence="3">
    <name type="scientific">marine sediment metagenome</name>
    <dbReference type="NCBI Taxonomy" id="412755"/>
    <lineage>
        <taxon>unclassified sequences</taxon>
        <taxon>metagenomes</taxon>
        <taxon>ecological metagenomes</taxon>
    </lineage>
</organism>
<keyword evidence="2" id="KW-0812">Transmembrane</keyword>
<feature type="compositionally biased region" description="Basic and acidic residues" evidence="1">
    <location>
        <begin position="47"/>
        <end position="57"/>
    </location>
</feature>
<accession>X1JZH9</accession>
<evidence type="ECO:0000256" key="2">
    <source>
        <dbReference type="SAM" id="Phobius"/>
    </source>
</evidence>
<comment type="caution">
    <text evidence="3">The sequence shown here is derived from an EMBL/GenBank/DDBJ whole genome shotgun (WGS) entry which is preliminary data.</text>
</comment>
<feature type="region of interest" description="Disordered" evidence="1">
    <location>
        <begin position="35"/>
        <end position="61"/>
    </location>
</feature>
<sequence>VLCELDALKEGRRPEVGDRVMGASTIARAGVLVKRRRRPASRPGHGISRERAVEREGGAAGMAPKGVSTVWALGLIGSLTAAVVIVLAVAFTRGGKEEGPKLPPVGRDTRAEPRVPSRSRRGHAAPARVKDEGGRMKTSSALTVPPSSSPRSAASAFRQAEEYERAHPDDRAGAIRRYERIARDFPVSPEAGKARMYVVRLRSVA</sequence>
<feature type="region of interest" description="Disordered" evidence="1">
    <location>
        <begin position="96"/>
        <end position="171"/>
    </location>
</feature>
<feature type="transmembrane region" description="Helical" evidence="2">
    <location>
        <begin position="70"/>
        <end position="91"/>
    </location>
</feature>
<feature type="non-terminal residue" evidence="3">
    <location>
        <position position="205"/>
    </location>
</feature>
<dbReference type="AlphaFoldDB" id="X1JZH9"/>
<feature type="compositionally biased region" description="Low complexity" evidence="1">
    <location>
        <begin position="145"/>
        <end position="156"/>
    </location>
</feature>
<reference evidence="3" key="1">
    <citation type="journal article" date="2014" name="Front. Microbiol.">
        <title>High frequency of phylogenetically diverse reductive dehalogenase-homologous genes in deep subseafloor sedimentary metagenomes.</title>
        <authorList>
            <person name="Kawai M."/>
            <person name="Futagami T."/>
            <person name="Toyoda A."/>
            <person name="Takaki Y."/>
            <person name="Nishi S."/>
            <person name="Hori S."/>
            <person name="Arai W."/>
            <person name="Tsubouchi T."/>
            <person name="Morono Y."/>
            <person name="Uchiyama I."/>
            <person name="Ito T."/>
            <person name="Fujiyama A."/>
            <person name="Inagaki F."/>
            <person name="Takami H."/>
        </authorList>
    </citation>
    <scope>NUCLEOTIDE SEQUENCE</scope>
    <source>
        <strain evidence="3">Expedition CK06-06</strain>
    </source>
</reference>
<keyword evidence="2" id="KW-0472">Membrane</keyword>
<dbReference type="EMBL" id="BARU01042617">
    <property type="protein sequence ID" value="GAH86835.1"/>
    <property type="molecule type" value="Genomic_DNA"/>
</dbReference>
<protein>
    <submittedName>
        <fullName evidence="3">Uncharacterized protein</fullName>
    </submittedName>
</protein>
<feature type="compositionally biased region" description="Basic and acidic residues" evidence="1">
    <location>
        <begin position="159"/>
        <end position="171"/>
    </location>
</feature>
<keyword evidence="2" id="KW-1133">Transmembrane helix</keyword>